<sequence length="74" mass="8272">MEHKLDPNSSDCDPKHERKSDTSNSTQSDLRNATPIKQQPQINTKAEGNIITKETKSQSVKIGEICDYLNSQKA</sequence>
<gene>
    <name evidence="2" type="ORF">DY000_02013457</name>
</gene>
<reference evidence="2 3" key="1">
    <citation type="journal article" date="2020" name="BMC Genomics">
        <title>Intraspecific diversification of the crop wild relative Brassica cretica Lam. using demographic model selection.</title>
        <authorList>
            <person name="Kioukis A."/>
            <person name="Michalopoulou V.A."/>
            <person name="Briers L."/>
            <person name="Pirintsos S."/>
            <person name="Studholme D.J."/>
            <person name="Pavlidis P."/>
            <person name="Sarris P.F."/>
        </authorList>
    </citation>
    <scope>NUCLEOTIDE SEQUENCE [LARGE SCALE GENOMIC DNA]</scope>
    <source>
        <strain evidence="3">cv. PFS-1207/04</strain>
    </source>
</reference>
<feature type="compositionally biased region" description="Polar residues" evidence="1">
    <location>
        <begin position="22"/>
        <end position="46"/>
    </location>
</feature>
<evidence type="ECO:0000313" key="2">
    <source>
        <dbReference type="EMBL" id="KAF3563985.1"/>
    </source>
</evidence>
<comment type="caution">
    <text evidence="2">The sequence shown here is derived from an EMBL/GenBank/DDBJ whole genome shotgun (WGS) entry which is preliminary data.</text>
</comment>
<dbReference type="EMBL" id="QGKV02000759">
    <property type="protein sequence ID" value="KAF3563985.1"/>
    <property type="molecule type" value="Genomic_DNA"/>
</dbReference>
<dbReference type="Proteomes" id="UP000266723">
    <property type="component" value="Unassembled WGS sequence"/>
</dbReference>
<evidence type="ECO:0000256" key="1">
    <source>
        <dbReference type="SAM" id="MobiDB-lite"/>
    </source>
</evidence>
<accession>A0ABQ7CYD5</accession>
<feature type="compositionally biased region" description="Basic and acidic residues" evidence="1">
    <location>
        <begin position="1"/>
        <end position="21"/>
    </location>
</feature>
<name>A0ABQ7CYD5_BRACR</name>
<organism evidence="2 3">
    <name type="scientific">Brassica cretica</name>
    <name type="common">Mustard</name>
    <dbReference type="NCBI Taxonomy" id="69181"/>
    <lineage>
        <taxon>Eukaryota</taxon>
        <taxon>Viridiplantae</taxon>
        <taxon>Streptophyta</taxon>
        <taxon>Embryophyta</taxon>
        <taxon>Tracheophyta</taxon>
        <taxon>Spermatophyta</taxon>
        <taxon>Magnoliopsida</taxon>
        <taxon>eudicotyledons</taxon>
        <taxon>Gunneridae</taxon>
        <taxon>Pentapetalae</taxon>
        <taxon>rosids</taxon>
        <taxon>malvids</taxon>
        <taxon>Brassicales</taxon>
        <taxon>Brassicaceae</taxon>
        <taxon>Brassiceae</taxon>
        <taxon>Brassica</taxon>
    </lineage>
</organism>
<proteinExistence type="predicted"/>
<keyword evidence="3" id="KW-1185">Reference proteome</keyword>
<evidence type="ECO:0000313" key="3">
    <source>
        <dbReference type="Proteomes" id="UP000266723"/>
    </source>
</evidence>
<protein>
    <submittedName>
        <fullName evidence="2">Uncharacterized protein</fullName>
    </submittedName>
</protein>
<feature type="region of interest" description="Disordered" evidence="1">
    <location>
        <begin position="1"/>
        <end position="57"/>
    </location>
</feature>